<dbReference type="InterPro" id="IPR017853">
    <property type="entry name" value="GH"/>
</dbReference>
<feature type="signal peptide" evidence="2">
    <location>
        <begin position="1"/>
        <end position="21"/>
    </location>
</feature>
<evidence type="ECO:0000313" key="6">
    <source>
        <dbReference type="Proteomes" id="UP001176806"/>
    </source>
</evidence>
<feature type="chain" id="PRO_5047492925" evidence="2">
    <location>
        <begin position="22"/>
        <end position="713"/>
    </location>
</feature>
<protein>
    <submittedName>
        <fullName evidence="5">Glycosyl hydrolase</fullName>
    </submittedName>
</protein>
<dbReference type="Pfam" id="PF11790">
    <property type="entry name" value="Glyco_hydro_cc"/>
    <property type="match status" value="1"/>
</dbReference>
<evidence type="ECO:0000256" key="1">
    <source>
        <dbReference type="ARBA" id="ARBA00022729"/>
    </source>
</evidence>
<gene>
    <name evidence="5" type="ORF">Q4Q40_04620</name>
</gene>
<dbReference type="Proteomes" id="UP001176806">
    <property type="component" value="Unassembled WGS sequence"/>
</dbReference>
<dbReference type="Gene3D" id="3.20.20.80">
    <property type="entry name" value="Glycosidases"/>
    <property type="match status" value="1"/>
</dbReference>
<keyword evidence="5" id="KW-0378">Hydrolase</keyword>
<organism evidence="5 6">
    <name type="scientific">Flavivirga jejuensis</name>
    <dbReference type="NCBI Taxonomy" id="870487"/>
    <lineage>
        <taxon>Bacteria</taxon>
        <taxon>Pseudomonadati</taxon>
        <taxon>Bacteroidota</taxon>
        <taxon>Flavobacteriia</taxon>
        <taxon>Flavobacteriales</taxon>
        <taxon>Flavobacteriaceae</taxon>
        <taxon>Flavivirga</taxon>
    </lineage>
</organism>
<accession>A0ABT8WJX3</accession>
<keyword evidence="1 2" id="KW-0732">Signal</keyword>
<feature type="domain" description="Asl1-like glycosyl hydrolase catalytic" evidence="3">
    <location>
        <begin position="396"/>
        <end position="585"/>
    </location>
</feature>
<proteinExistence type="predicted"/>
<dbReference type="Gene3D" id="2.60.20.10">
    <property type="entry name" value="Crystallins"/>
    <property type="match status" value="1"/>
</dbReference>
<evidence type="ECO:0000313" key="5">
    <source>
        <dbReference type="EMBL" id="MDO5973461.1"/>
    </source>
</evidence>
<evidence type="ECO:0000259" key="3">
    <source>
        <dbReference type="Pfam" id="PF11790"/>
    </source>
</evidence>
<comment type="caution">
    <text evidence="5">The sequence shown here is derived from an EMBL/GenBank/DDBJ whole genome shotgun (WGS) entry which is preliminary data.</text>
</comment>
<sequence>MKTRFLYVLIFLFTINNFAQTNTCGITVNNTFSTPRDLPEGWTEYNTSGRVTVEAGKLKFDHNTNMPSVYHTFSPTSNNSTFSFDVSATRNSVNCRIHLVSSTGKHLSSVAIGIGTATIKYATAMESGIPGSFVSGTPAVSFPTNTVFTISTQVDFDSKKVNFYSNGELMATDIPFLEDAEDIAKIDIQLIYMYANNGQFYFDNISLLSGEENRLLLTNNINAAESLLESVTIGTAYNQYPQSAVDAFQLVIDDAIAVIADCESTSATIDSSISNLELAQEVFLSSRVNDPVLKIYSGYDFSGEEHEIYCGYYNGTLGTYDDWAVSFTLEKGYMATFAENINGTGASKVYIASDDDLSINLTQDLQKKASFIRVSPWNDVHKKGMSAKGTDVVAALNNSWHYNWGTSGAAVGDAEFVPNQWSGGSVAKAVSLGERMDISHYMAFNEPDGEKQANMSVDLAIEKYEYMLASGLRLGSPANKDNAKGGVWRDEFMTKAEAKGYRVDYIVVHYYKKTTPQSFYNWLKAIHDKWKRPIWVKEFNYGATWTAQPASNEAARDGLLAYMNMLDDTSFIERYSVFTWQPDKPIYSLMSVRNPITLSSSGIMYRDHESPVAYTQEIYEQGEPLSTNDNSISSQVLVSPTVITDGFFNLRYSDTIKNSNIELLTIYNTAGQLVMRESSLNNSKIDVNKLSGGLYIVKIKSDLGIFTEKIIIQ</sequence>
<dbReference type="InterPro" id="IPR024655">
    <property type="entry name" value="Asl1_glyco_hydro_catalytic"/>
</dbReference>
<feature type="domain" description="Secretion system C-terminal sorting" evidence="4">
    <location>
        <begin position="646"/>
        <end position="712"/>
    </location>
</feature>
<dbReference type="GO" id="GO:0016787">
    <property type="term" value="F:hydrolase activity"/>
    <property type="evidence" value="ECO:0007669"/>
    <property type="project" value="UniProtKB-KW"/>
</dbReference>
<dbReference type="InterPro" id="IPR026444">
    <property type="entry name" value="Secre_tail"/>
</dbReference>
<dbReference type="SUPFAM" id="SSF51445">
    <property type="entry name" value="(Trans)glycosidases"/>
    <property type="match status" value="1"/>
</dbReference>
<evidence type="ECO:0000256" key="2">
    <source>
        <dbReference type="SAM" id="SignalP"/>
    </source>
</evidence>
<keyword evidence="6" id="KW-1185">Reference proteome</keyword>
<dbReference type="Pfam" id="PF18962">
    <property type="entry name" value="Por_Secre_tail"/>
    <property type="match status" value="1"/>
</dbReference>
<dbReference type="RefSeq" id="WP_303300549.1">
    <property type="nucleotide sequence ID" value="NZ_BAABDA010000042.1"/>
</dbReference>
<dbReference type="EMBL" id="JAUOEL010000001">
    <property type="protein sequence ID" value="MDO5973461.1"/>
    <property type="molecule type" value="Genomic_DNA"/>
</dbReference>
<reference evidence="5" key="1">
    <citation type="submission" date="2023-07" db="EMBL/GenBank/DDBJ databases">
        <title>Two novel species in the genus Flavivirga.</title>
        <authorList>
            <person name="Kwon K."/>
        </authorList>
    </citation>
    <scope>NUCLEOTIDE SEQUENCE</scope>
    <source>
        <strain evidence="5">KACC 14158</strain>
    </source>
</reference>
<dbReference type="PANTHER" id="PTHR34154">
    <property type="entry name" value="ALKALI-SENSITIVE LINKAGE PROTEIN 1"/>
    <property type="match status" value="1"/>
</dbReference>
<dbReference type="Gene3D" id="1.20.1270.90">
    <property type="entry name" value="AF1782-like"/>
    <property type="match status" value="1"/>
</dbReference>
<dbReference type="InterPro" id="IPR053183">
    <property type="entry name" value="ASL1"/>
</dbReference>
<dbReference type="PANTHER" id="PTHR34154:SF3">
    <property type="entry name" value="ALKALI-SENSITIVE LINKAGE PROTEIN 1"/>
    <property type="match status" value="1"/>
</dbReference>
<evidence type="ECO:0000259" key="4">
    <source>
        <dbReference type="Pfam" id="PF18962"/>
    </source>
</evidence>
<name>A0ABT8WJX3_9FLAO</name>
<dbReference type="NCBIfam" id="TIGR04183">
    <property type="entry name" value="Por_Secre_tail"/>
    <property type="match status" value="1"/>
</dbReference>